<evidence type="ECO:0000313" key="3">
    <source>
        <dbReference type="Proteomes" id="UP000015346"/>
    </source>
</evidence>
<proteinExistence type="predicted"/>
<dbReference type="SUPFAM" id="SSF51261">
    <property type="entry name" value="Duplicated hybrid motif"/>
    <property type="match status" value="1"/>
</dbReference>
<dbReference type="STRING" id="1123069.ruthe_00404"/>
<accession>S9R1L0</accession>
<keyword evidence="1" id="KW-0732">Signal</keyword>
<evidence type="ECO:0000313" key="2">
    <source>
        <dbReference type="EMBL" id="EPX87541.1"/>
    </source>
</evidence>
<dbReference type="HOGENOM" id="CLU_060284_0_0_5"/>
<protein>
    <submittedName>
        <fullName evidence="2">Membrane-bound metallopeptidase</fullName>
    </submittedName>
</protein>
<dbReference type="PATRIC" id="fig|1123069.3.peg.366"/>
<sequence>MRAALLVLFCLASPSFGQGTAEAAAEAARRLEAAAAAMDRAEGASDRIAALTETVRAYEDGLSLMREGLRRAAVERARIEAELAADREEIARLLGVLQAIGTAEGPALLLHPSGPLGTIRAGMLLADVTPGLQAEAEALRRRLQALAEIEAIQQGAEATLREGLASAQAARAELAAAAADRTALPRRYTEDPVATALLIASSDTLEAFAAGLGQTIEEELGPAPAPAEPAGNLPLPVRGRILRHPGEADAAGVVRPGLVIATEPRALVTTPVTATLRFRGPLLDYGTVVLLEPAPGTLFLFAGLAQAFGEAGEVLPAGAPVGLMGGETPDADAILSGSLPGGTASGGAGLTETLYLEVRDAEGPVDPVLWFALEGRGSP</sequence>
<dbReference type="AlphaFoldDB" id="S9R1L0"/>
<dbReference type="Gene3D" id="2.70.70.10">
    <property type="entry name" value="Glucose Permease (Domain IIA)"/>
    <property type="match status" value="1"/>
</dbReference>
<name>S9R1L0_9RHOB</name>
<keyword evidence="3" id="KW-1185">Reference proteome</keyword>
<gene>
    <name evidence="2" type="ORF">ruthe_00404</name>
</gene>
<dbReference type="EMBL" id="AOLV01000006">
    <property type="protein sequence ID" value="EPX87541.1"/>
    <property type="molecule type" value="Genomic_DNA"/>
</dbReference>
<feature type="chain" id="PRO_5004555707" evidence="1">
    <location>
        <begin position="18"/>
        <end position="379"/>
    </location>
</feature>
<dbReference type="RefSeq" id="WP_021096514.1">
    <property type="nucleotide sequence ID" value="NZ_KE557320.1"/>
</dbReference>
<dbReference type="OrthoDB" id="9809144at2"/>
<dbReference type="Proteomes" id="UP000015346">
    <property type="component" value="Unassembled WGS sequence"/>
</dbReference>
<reference evidence="2 3" key="1">
    <citation type="journal article" date="2013" name="Stand. Genomic Sci.">
        <title>Genome sequence of the reddish-pigmented Rubellimicrobium thermophilum type strain (DSM 16684(T)), a member of the Roseobacter clade.</title>
        <authorList>
            <person name="Fiebig A."/>
            <person name="Riedel T."/>
            <person name="Gronow S."/>
            <person name="Petersen J."/>
            <person name="Klenk H.P."/>
            <person name="Goker M."/>
        </authorList>
    </citation>
    <scope>NUCLEOTIDE SEQUENCE [LARGE SCALE GENOMIC DNA]</scope>
    <source>
        <strain evidence="2 3">DSM 16684</strain>
    </source>
</reference>
<comment type="caution">
    <text evidence="2">The sequence shown here is derived from an EMBL/GenBank/DDBJ whole genome shotgun (WGS) entry which is preliminary data.</text>
</comment>
<evidence type="ECO:0000256" key="1">
    <source>
        <dbReference type="SAM" id="SignalP"/>
    </source>
</evidence>
<organism evidence="2 3">
    <name type="scientific">Rubellimicrobium thermophilum DSM 16684</name>
    <dbReference type="NCBI Taxonomy" id="1123069"/>
    <lineage>
        <taxon>Bacteria</taxon>
        <taxon>Pseudomonadati</taxon>
        <taxon>Pseudomonadota</taxon>
        <taxon>Alphaproteobacteria</taxon>
        <taxon>Rhodobacterales</taxon>
        <taxon>Roseobacteraceae</taxon>
        <taxon>Rubellimicrobium</taxon>
    </lineage>
</organism>
<feature type="signal peptide" evidence="1">
    <location>
        <begin position="1"/>
        <end position="17"/>
    </location>
</feature>
<dbReference type="InterPro" id="IPR011055">
    <property type="entry name" value="Dup_hybrid_motif"/>
</dbReference>